<dbReference type="EMBL" id="AAKOBS010000003">
    <property type="protein sequence ID" value="ECT8495466.1"/>
    <property type="molecule type" value="Genomic_DNA"/>
</dbReference>
<feature type="transmembrane region" description="Helical" evidence="1">
    <location>
        <begin position="6"/>
        <end position="29"/>
    </location>
</feature>
<gene>
    <name evidence="2" type="ORF">BWQ27_04415</name>
</gene>
<comment type="caution">
    <text evidence="2">The sequence shown here is derived from an EMBL/GenBank/DDBJ whole genome shotgun (WGS) entry which is preliminary data.</text>
</comment>
<keyword evidence="1" id="KW-0472">Membrane</keyword>
<name>A0A602Z1P8_SALET</name>
<evidence type="ECO:0000313" key="2">
    <source>
        <dbReference type="EMBL" id="ECT8495466.1"/>
    </source>
</evidence>
<sequence length="65" mass="7621">MIMLVCSIWSLIGVGIIILAIWGVVSNAYEKKINKKEEMKSIKNRLEKIEDKLEIIPDDNDEYYY</sequence>
<proteinExistence type="predicted"/>
<evidence type="ECO:0000256" key="1">
    <source>
        <dbReference type="SAM" id="Phobius"/>
    </source>
</evidence>
<accession>A0A602Z1P8</accession>
<keyword evidence="1" id="KW-1133">Transmembrane helix</keyword>
<keyword evidence="1" id="KW-0812">Transmembrane</keyword>
<dbReference type="AlphaFoldDB" id="A0A602Z1P8"/>
<dbReference type="Proteomes" id="UP000839894">
    <property type="component" value="Unassembled WGS sequence"/>
</dbReference>
<organism evidence="2">
    <name type="scientific">Salmonella enterica subsp. enterica serovar Pensacola</name>
    <dbReference type="NCBI Taxonomy" id="34042"/>
    <lineage>
        <taxon>Bacteria</taxon>
        <taxon>Pseudomonadati</taxon>
        <taxon>Pseudomonadota</taxon>
        <taxon>Gammaproteobacteria</taxon>
        <taxon>Enterobacterales</taxon>
        <taxon>Enterobacteriaceae</taxon>
        <taxon>Salmonella</taxon>
    </lineage>
</organism>
<reference evidence="2" key="1">
    <citation type="submission" date="2018-07" db="EMBL/GenBank/DDBJ databases">
        <authorList>
            <consortium name="PulseNet: The National Subtyping Network for Foodborne Disease Surveillance"/>
            <person name="Tarr C.L."/>
            <person name="Trees E."/>
            <person name="Katz L.S."/>
            <person name="Carleton-Romer H.A."/>
            <person name="Stroika S."/>
            <person name="Kucerova Z."/>
            <person name="Roache K.F."/>
            <person name="Sabol A.L."/>
            <person name="Besser J."/>
            <person name="Gerner-Smidt P."/>
        </authorList>
    </citation>
    <scope>NUCLEOTIDE SEQUENCE [LARGE SCALE GENOMIC DNA]</scope>
    <source>
        <strain evidence="2">PNUSAS006183</strain>
    </source>
</reference>
<protein>
    <submittedName>
        <fullName evidence="2">Uncharacterized protein</fullName>
    </submittedName>
</protein>